<accession>A0A1F5NTV0</accession>
<sequence>MYPRVRGLKQALLVAQLAINLPKKKLEFDKNKVWQTIQTKIREEKENVSDSNAVLKHANPSPIGGFRLAFSRSVFSLVTIMVIVGLVNATTVAAKNSLPGQTLYPVKKTVERVELVLTINDEKKTEKKIKNAGTRLYEAHQIVEQNSYGDSGELDEKQSKAVGETITALVNTTEEIANESEGNKGLLEKVVVLADKQEEILTAIETKTTGDTKGVVEAAKKSASEKKVAAVENLAELEKQESEKNMEVTSTTTDENIEGEVKGETDEDTATTTDDKLEILGDPNASSTMEIIIPISSNNTNTSSTPEIIDLK</sequence>
<organism evidence="4 5">
    <name type="scientific">Candidatus Doudnabacteria bacterium RIFCSPHIGHO2_01_FULL_43_23</name>
    <dbReference type="NCBI Taxonomy" id="1817822"/>
    <lineage>
        <taxon>Bacteria</taxon>
        <taxon>Candidatus Doudnaibacteriota</taxon>
    </lineage>
</organism>
<evidence type="ECO:0000256" key="2">
    <source>
        <dbReference type="SAM" id="Phobius"/>
    </source>
</evidence>
<dbReference type="STRING" id="1817822.A2826_00700"/>
<evidence type="ECO:0000313" key="5">
    <source>
        <dbReference type="Proteomes" id="UP000177912"/>
    </source>
</evidence>
<dbReference type="InterPro" id="IPR043725">
    <property type="entry name" value="DUF5667"/>
</dbReference>
<dbReference type="AlphaFoldDB" id="A0A1F5NTV0"/>
<evidence type="ECO:0000313" key="4">
    <source>
        <dbReference type="EMBL" id="OGE81068.1"/>
    </source>
</evidence>
<dbReference type="Proteomes" id="UP000177912">
    <property type="component" value="Unassembled WGS sequence"/>
</dbReference>
<keyword evidence="2" id="KW-0472">Membrane</keyword>
<reference evidence="4 5" key="1">
    <citation type="journal article" date="2016" name="Nat. Commun.">
        <title>Thousands of microbial genomes shed light on interconnected biogeochemical processes in an aquifer system.</title>
        <authorList>
            <person name="Anantharaman K."/>
            <person name="Brown C.T."/>
            <person name="Hug L.A."/>
            <person name="Sharon I."/>
            <person name="Castelle C.J."/>
            <person name="Probst A.J."/>
            <person name="Thomas B.C."/>
            <person name="Singh A."/>
            <person name="Wilkins M.J."/>
            <person name="Karaoz U."/>
            <person name="Brodie E.L."/>
            <person name="Williams K.H."/>
            <person name="Hubbard S.S."/>
            <person name="Banfield J.F."/>
        </authorList>
    </citation>
    <scope>NUCLEOTIDE SEQUENCE [LARGE SCALE GENOMIC DNA]</scope>
</reference>
<protein>
    <recommendedName>
        <fullName evidence="3">DUF5667 domain-containing protein</fullName>
    </recommendedName>
</protein>
<proteinExistence type="predicted"/>
<keyword evidence="2" id="KW-1133">Transmembrane helix</keyword>
<gene>
    <name evidence="4" type="ORF">A2826_00700</name>
</gene>
<evidence type="ECO:0000256" key="1">
    <source>
        <dbReference type="SAM" id="MobiDB-lite"/>
    </source>
</evidence>
<comment type="caution">
    <text evidence="4">The sequence shown here is derived from an EMBL/GenBank/DDBJ whole genome shotgun (WGS) entry which is preliminary data.</text>
</comment>
<feature type="domain" description="DUF5667" evidence="3">
    <location>
        <begin position="97"/>
        <end position="189"/>
    </location>
</feature>
<name>A0A1F5NTV0_9BACT</name>
<keyword evidence="2" id="KW-0812">Transmembrane</keyword>
<dbReference type="EMBL" id="MFEI01000010">
    <property type="protein sequence ID" value="OGE81068.1"/>
    <property type="molecule type" value="Genomic_DNA"/>
</dbReference>
<feature type="transmembrane region" description="Helical" evidence="2">
    <location>
        <begin position="74"/>
        <end position="94"/>
    </location>
</feature>
<feature type="region of interest" description="Disordered" evidence="1">
    <location>
        <begin position="239"/>
        <end position="283"/>
    </location>
</feature>
<evidence type="ECO:0000259" key="3">
    <source>
        <dbReference type="Pfam" id="PF18915"/>
    </source>
</evidence>
<dbReference type="Pfam" id="PF18915">
    <property type="entry name" value="DUF5667"/>
    <property type="match status" value="1"/>
</dbReference>